<keyword evidence="2" id="KW-1185">Reference proteome</keyword>
<gene>
    <name evidence="1" type="primary">RvY_12207-1</name>
    <name evidence="1" type="synonym">RvY_12207.1</name>
    <name evidence="1" type="ORF">RvY_12207</name>
</gene>
<evidence type="ECO:0000313" key="1">
    <source>
        <dbReference type="EMBL" id="GAV01503.1"/>
    </source>
</evidence>
<protein>
    <submittedName>
        <fullName evidence="1">Uncharacterized protein</fullName>
    </submittedName>
</protein>
<dbReference type="Proteomes" id="UP000186922">
    <property type="component" value="Unassembled WGS sequence"/>
</dbReference>
<organism evidence="1 2">
    <name type="scientific">Ramazzottius varieornatus</name>
    <name type="common">Water bear</name>
    <name type="synonym">Tardigrade</name>
    <dbReference type="NCBI Taxonomy" id="947166"/>
    <lineage>
        <taxon>Eukaryota</taxon>
        <taxon>Metazoa</taxon>
        <taxon>Ecdysozoa</taxon>
        <taxon>Tardigrada</taxon>
        <taxon>Eutardigrada</taxon>
        <taxon>Parachela</taxon>
        <taxon>Hypsibioidea</taxon>
        <taxon>Ramazzottiidae</taxon>
        <taxon>Ramazzottius</taxon>
    </lineage>
</organism>
<proteinExistence type="predicted"/>
<dbReference type="EMBL" id="BDGG01000007">
    <property type="protein sequence ID" value="GAV01503.1"/>
    <property type="molecule type" value="Genomic_DNA"/>
</dbReference>
<evidence type="ECO:0000313" key="2">
    <source>
        <dbReference type="Proteomes" id="UP000186922"/>
    </source>
</evidence>
<dbReference type="AlphaFoldDB" id="A0A1D1VMX9"/>
<sequence>MTNSSWIQRNQSNEMSLNFGACRKAAIRHVTALRRMFWLHRLLLYLLRGHSLVVVDTSQSFITA</sequence>
<comment type="caution">
    <text evidence="1">The sequence shown here is derived from an EMBL/GenBank/DDBJ whole genome shotgun (WGS) entry which is preliminary data.</text>
</comment>
<reference evidence="1 2" key="1">
    <citation type="journal article" date="2016" name="Nat. Commun.">
        <title>Extremotolerant tardigrade genome and improved radiotolerance of human cultured cells by tardigrade-unique protein.</title>
        <authorList>
            <person name="Hashimoto T."/>
            <person name="Horikawa D.D."/>
            <person name="Saito Y."/>
            <person name="Kuwahara H."/>
            <person name="Kozuka-Hata H."/>
            <person name="Shin-I T."/>
            <person name="Minakuchi Y."/>
            <person name="Ohishi K."/>
            <person name="Motoyama A."/>
            <person name="Aizu T."/>
            <person name="Enomoto A."/>
            <person name="Kondo K."/>
            <person name="Tanaka S."/>
            <person name="Hara Y."/>
            <person name="Koshikawa S."/>
            <person name="Sagara H."/>
            <person name="Miura T."/>
            <person name="Yokobori S."/>
            <person name="Miyagawa K."/>
            <person name="Suzuki Y."/>
            <person name="Kubo T."/>
            <person name="Oyama M."/>
            <person name="Kohara Y."/>
            <person name="Fujiyama A."/>
            <person name="Arakawa K."/>
            <person name="Katayama T."/>
            <person name="Toyoda A."/>
            <person name="Kunieda T."/>
        </authorList>
    </citation>
    <scope>NUCLEOTIDE SEQUENCE [LARGE SCALE GENOMIC DNA]</scope>
    <source>
        <strain evidence="1 2">YOKOZUNA-1</strain>
    </source>
</reference>
<accession>A0A1D1VMX9</accession>
<name>A0A1D1VMX9_RAMVA</name>